<proteinExistence type="predicted"/>
<accession>A0A4Z2JAG8</accession>
<organism evidence="1 2">
    <name type="scientific">Liparis tanakae</name>
    <name type="common">Tanaka's snailfish</name>
    <dbReference type="NCBI Taxonomy" id="230148"/>
    <lineage>
        <taxon>Eukaryota</taxon>
        <taxon>Metazoa</taxon>
        <taxon>Chordata</taxon>
        <taxon>Craniata</taxon>
        <taxon>Vertebrata</taxon>
        <taxon>Euteleostomi</taxon>
        <taxon>Actinopterygii</taxon>
        <taxon>Neopterygii</taxon>
        <taxon>Teleostei</taxon>
        <taxon>Neoteleostei</taxon>
        <taxon>Acanthomorphata</taxon>
        <taxon>Eupercaria</taxon>
        <taxon>Perciformes</taxon>
        <taxon>Cottioidei</taxon>
        <taxon>Cottales</taxon>
        <taxon>Liparidae</taxon>
        <taxon>Liparis</taxon>
    </lineage>
</organism>
<dbReference type="AlphaFoldDB" id="A0A4Z2JAG8"/>
<gene>
    <name evidence="1" type="ORF">EYF80_002987</name>
</gene>
<name>A0A4Z2JAG8_9TELE</name>
<reference evidence="1 2" key="1">
    <citation type="submission" date="2019-03" db="EMBL/GenBank/DDBJ databases">
        <title>First draft genome of Liparis tanakae, snailfish: a comprehensive survey of snailfish specific genes.</title>
        <authorList>
            <person name="Kim W."/>
            <person name="Song I."/>
            <person name="Jeong J.-H."/>
            <person name="Kim D."/>
            <person name="Kim S."/>
            <person name="Ryu S."/>
            <person name="Song J.Y."/>
            <person name="Lee S.K."/>
        </authorList>
    </citation>
    <scope>NUCLEOTIDE SEQUENCE [LARGE SCALE GENOMIC DNA]</scope>
    <source>
        <tissue evidence="1">Muscle</tissue>
    </source>
</reference>
<dbReference type="Proteomes" id="UP000314294">
    <property type="component" value="Unassembled WGS sequence"/>
</dbReference>
<protein>
    <submittedName>
        <fullName evidence="1">Uncharacterized protein</fullName>
    </submittedName>
</protein>
<keyword evidence="2" id="KW-1185">Reference proteome</keyword>
<evidence type="ECO:0000313" key="1">
    <source>
        <dbReference type="EMBL" id="TNN86804.1"/>
    </source>
</evidence>
<comment type="caution">
    <text evidence="1">The sequence shown here is derived from an EMBL/GenBank/DDBJ whole genome shotgun (WGS) entry which is preliminary data.</text>
</comment>
<evidence type="ECO:0000313" key="2">
    <source>
        <dbReference type="Proteomes" id="UP000314294"/>
    </source>
</evidence>
<sequence>MCTVERLASILVVTAHAMYLQHPGIDNVIRQVKGEKMQSIKTVNKAIYEDGETGRWRSPTLEEEHTESFMSIRDLLEKFSPNKRGLQGNWTSAPLLYYGHFREKAVLRPPHGEGSTDQ</sequence>
<dbReference type="EMBL" id="SRLO01000013">
    <property type="protein sequence ID" value="TNN86804.1"/>
    <property type="molecule type" value="Genomic_DNA"/>
</dbReference>